<feature type="region of interest" description="Disordered" evidence="2">
    <location>
        <begin position="15"/>
        <end position="45"/>
    </location>
</feature>
<feature type="compositionally biased region" description="Low complexity" evidence="2">
    <location>
        <begin position="26"/>
        <end position="38"/>
    </location>
</feature>
<keyword evidence="4" id="KW-1185">Reference proteome</keyword>
<gene>
    <name evidence="3" type="ORF">PGT21_009167</name>
</gene>
<keyword evidence="1" id="KW-0175">Coiled coil</keyword>
<organism evidence="3 4">
    <name type="scientific">Puccinia graminis f. sp. tritici</name>
    <dbReference type="NCBI Taxonomy" id="56615"/>
    <lineage>
        <taxon>Eukaryota</taxon>
        <taxon>Fungi</taxon>
        <taxon>Dikarya</taxon>
        <taxon>Basidiomycota</taxon>
        <taxon>Pucciniomycotina</taxon>
        <taxon>Pucciniomycetes</taxon>
        <taxon>Pucciniales</taxon>
        <taxon>Pucciniaceae</taxon>
        <taxon>Puccinia</taxon>
    </lineage>
</organism>
<feature type="coiled-coil region" evidence="1">
    <location>
        <begin position="78"/>
        <end position="105"/>
    </location>
</feature>
<evidence type="ECO:0000256" key="2">
    <source>
        <dbReference type="SAM" id="MobiDB-lite"/>
    </source>
</evidence>
<evidence type="ECO:0000313" key="3">
    <source>
        <dbReference type="EMBL" id="KAA1103180.1"/>
    </source>
</evidence>
<accession>A0A5B0PRF5</accession>
<sequence>MRQEAEQVHEEVLAAFATGFDRDPVNSHNPSSSESVPSGKITEAQSAAFLEQEKNEQTGPPIAIKSQPTITQKQLEGSLEWKQRRQALEQEFETIREQLEMFKKKIGNVPWIKVYRHTDLRTAIRYIKEERTLMKNLRKLQAILELIGLCKRDRLFKLTDKRIVLAPLENVGLTTPKTSMRSVRQLASKAISTRRKLVKSYKAQGKSSTIPVRNINAQQKPLSKNSGTDVSLMGSYLEAGKLTGNALDAVMDRVTWGWIERLNKLVHDIMPIETAVEMIESQTNNGHLEGFKPFLLQQFVFRTIKFIYKNGMIPSSHLKDFLAFKDTERLALMNVYESTQTLPPIVIQYLEAVFGFDYPIFFLESVIESKLATHLQITPSPH</sequence>
<dbReference type="EMBL" id="VSWC01000042">
    <property type="protein sequence ID" value="KAA1103180.1"/>
    <property type="molecule type" value="Genomic_DNA"/>
</dbReference>
<comment type="caution">
    <text evidence="3">The sequence shown here is derived from an EMBL/GenBank/DDBJ whole genome shotgun (WGS) entry which is preliminary data.</text>
</comment>
<evidence type="ECO:0000313" key="4">
    <source>
        <dbReference type="Proteomes" id="UP000324748"/>
    </source>
</evidence>
<dbReference type="AlphaFoldDB" id="A0A5B0PRF5"/>
<dbReference type="OrthoDB" id="10284310at2759"/>
<reference evidence="3 4" key="1">
    <citation type="submission" date="2019-05" db="EMBL/GenBank/DDBJ databases">
        <title>Emergence of the Ug99 lineage of the wheat stem rust pathogen through somatic hybridization.</title>
        <authorList>
            <person name="Li F."/>
            <person name="Upadhyaya N.M."/>
            <person name="Sperschneider J."/>
            <person name="Matny O."/>
            <person name="Nguyen-Phuc H."/>
            <person name="Mago R."/>
            <person name="Raley C."/>
            <person name="Miller M.E."/>
            <person name="Silverstein K.A.T."/>
            <person name="Henningsen E."/>
            <person name="Hirsch C.D."/>
            <person name="Visser B."/>
            <person name="Pretorius Z.A."/>
            <person name="Steffenson B.J."/>
            <person name="Schwessinger B."/>
            <person name="Dodds P.N."/>
            <person name="Figueroa M."/>
        </authorList>
    </citation>
    <scope>NUCLEOTIDE SEQUENCE [LARGE SCALE GENOMIC DNA]</scope>
    <source>
        <strain evidence="3">21-0</strain>
    </source>
</reference>
<evidence type="ECO:0000256" key="1">
    <source>
        <dbReference type="SAM" id="Coils"/>
    </source>
</evidence>
<protein>
    <submittedName>
        <fullName evidence="3">Uncharacterized protein</fullName>
    </submittedName>
</protein>
<name>A0A5B0PRF5_PUCGR</name>
<dbReference type="Proteomes" id="UP000324748">
    <property type="component" value="Unassembled WGS sequence"/>
</dbReference>
<proteinExistence type="predicted"/>